<evidence type="ECO:0000313" key="11">
    <source>
        <dbReference type="Proteomes" id="UP000614350"/>
    </source>
</evidence>
<keyword evidence="11" id="KW-1185">Reference proteome</keyword>
<keyword evidence="4" id="KW-0378">Hydrolase</keyword>
<dbReference type="GO" id="GO:0006465">
    <property type="term" value="P:signal peptide processing"/>
    <property type="evidence" value="ECO:0007669"/>
    <property type="project" value="TreeGrafter"/>
</dbReference>
<evidence type="ECO:0000256" key="5">
    <source>
        <dbReference type="ARBA" id="ARBA00022824"/>
    </source>
</evidence>
<keyword evidence="6 9" id="KW-1133">Transmembrane helix</keyword>
<feature type="transmembrane region" description="Helical" evidence="9">
    <location>
        <begin position="293"/>
        <end position="316"/>
    </location>
</feature>
<feature type="transmembrane region" description="Helical" evidence="9">
    <location>
        <begin position="158"/>
        <end position="181"/>
    </location>
</feature>
<dbReference type="GO" id="GO:0098554">
    <property type="term" value="C:cytoplasmic side of endoplasmic reticulum membrane"/>
    <property type="evidence" value="ECO:0007669"/>
    <property type="project" value="TreeGrafter"/>
</dbReference>
<dbReference type="SMART" id="SM00730">
    <property type="entry name" value="PSN"/>
    <property type="match status" value="1"/>
</dbReference>
<keyword evidence="3 9" id="KW-0812">Transmembrane</keyword>
<feature type="transmembrane region" description="Helical" evidence="9">
    <location>
        <begin position="75"/>
        <end position="97"/>
    </location>
</feature>
<comment type="similarity">
    <text evidence="2">Belongs to the peptidase A22B family.</text>
</comment>
<keyword evidence="5" id="KW-0256">Endoplasmic reticulum</keyword>
<comment type="caution">
    <text evidence="10">The sequence shown here is derived from an EMBL/GenBank/DDBJ whole genome shotgun (WGS) entry which is preliminary data.</text>
</comment>
<reference evidence="10" key="1">
    <citation type="journal article" date="2020" name="G3 (Bethesda)">
        <title>High-Quality Assemblies for Three Invasive Social Wasps from the &lt;i&gt;Vespula&lt;/i&gt; Genus.</title>
        <authorList>
            <person name="Harrop T.W.R."/>
            <person name="Guhlin J."/>
            <person name="McLaughlin G.M."/>
            <person name="Permina E."/>
            <person name="Stockwell P."/>
            <person name="Gilligan J."/>
            <person name="Le Lec M.F."/>
            <person name="Gruber M.A.M."/>
            <person name="Quinn O."/>
            <person name="Lovegrove M."/>
            <person name="Duncan E.J."/>
            <person name="Remnant E.J."/>
            <person name="Van Eeckhoven J."/>
            <person name="Graham B."/>
            <person name="Knapp R.A."/>
            <person name="Langford K.W."/>
            <person name="Kronenberg Z."/>
            <person name="Press M.O."/>
            <person name="Eacker S.M."/>
            <person name="Wilson-Rankin E.E."/>
            <person name="Purcell J."/>
            <person name="Lester P.J."/>
            <person name="Dearden P.K."/>
        </authorList>
    </citation>
    <scope>NUCLEOTIDE SEQUENCE</scope>
    <source>
        <strain evidence="10">Marl-1</strain>
    </source>
</reference>
<dbReference type="GO" id="GO:0098553">
    <property type="term" value="C:lumenal side of endoplasmic reticulum membrane"/>
    <property type="evidence" value="ECO:0007669"/>
    <property type="project" value="TreeGrafter"/>
</dbReference>
<name>A0A834KUM1_VESVU</name>
<dbReference type="EMBL" id="JACSEA010000001">
    <property type="protein sequence ID" value="KAF7411584.1"/>
    <property type="molecule type" value="Genomic_DNA"/>
</dbReference>
<dbReference type="Proteomes" id="UP000614350">
    <property type="component" value="Unassembled WGS sequence"/>
</dbReference>
<organism evidence="10 11">
    <name type="scientific">Vespula vulgaris</name>
    <name type="common">Yellow jacket</name>
    <name type="synonym">Wasp</name>
    <dbReference type="NCBI Taxonomy" id="7454"/>
    <lineage>
        <taxon>Eukaryota</taxon>
        <taxon>Metazoa</taxon>
        <taxon>Ecdysozoa</taxon>
        <taxon>Arthropoda</taxon>
        <taxon>Hexapoda</taxon>
        <taxon>Insecta</taxon>
        <taxon>Pterygota</taxon>
        <taxon>Neoptera</taxon>
        <taxon>Endopterygota</taxon>
        <taxon>Hymenoptera</taxon>
        <taxon>Apocrita</taxon>
        <taxon>Aculeata</taxon>
        <taxon>Vespoidea</taxon>
        <taxon>Vespidae</taxon>
        <taxon>Vespinae</taxon>
        <taxon>Vespula</taxon>
    </lineage>
</organism>
<dbReference type="InterPro" id="IPR006639">
    <property type="entry name" value="Preselin/SPP"/>
</dbReference>
<dbReference type="Pfam" id="PF04258">
    <property type="entry name" value="Peptidase_A22B"/>
    <property type="match status" value="1"/>
</dbReference>
<feature type="transmembrane region" description="Helical" evidence="9">
    <location>
        <begin position="32"/>
        <end position="54"/>
    </location>
</feature>
<dbReference type="PANTHER" id="PTHR12174:SF23">
    <property type="entry name" value="MINOR HISTOCOMPATIBILITY ANTIGEN H13"/>
    <property type="match status" value="1"/>
</dbReference>
<dbReference type="PANTHER" id="PTHR12174">
    <property type="entry name" value="SIGNAL PEPTIDE PEPTIDASE"/>
    <property type="match status" value="1"/>
</dbReference>
<feature type="compositionally biased region" description="Low complexity" evidence="8">
    <location>
        <begin position="358"/>
        <end position="372"/>
    </location>
</feature>
<evidence type="ECO:0000256" key="9">
    <source>
        <dbReference type="SAM" id="Phobius"/>
    </source>
</evidence>
<feature type="transmembrane region" description="Helical" evidence="9">
    <location>
        <begin position="109"/>
        <end position="137"/>
    </location>
</feature>
<evidence type="ECO:0000256" key="7">
    <source>
        <dbReference type="ARBA" id="ARBA00023136"/>
    </source>
</evidence>
<sequence length="378" mass="42195">MASVINEIVTQASENVTERNNGTSTSTPEGIAIAYGSLVIMAILPIFFGSFRAVKHHKEQQQHYKDNGEQPDTMSLKEAALFPLISSFTLFSLYILYKIFTKEYVNLILVGYFFFLGILALCHLTSPLISSLVPAVIPKTPYHIQFTKGEGDRTEHIINYKFNLHDIVCLICCSIVGAWYLLKKHWIANNLFGIAFAINGVELLHLNNVVTGCILLGGLLFYDAFWVFGTDVMITVAKSFEVPMKLVFPQDLLEKGLSANNFAMLGLGDIVLPGIFIALLLRFDNSLSRKTNVYFYATFFAYFMGLLITISIMHLFKHAQPALLYLAPACLGTPLLLALVKGDLKALFSYEDHPAQPTTTVQQSEQTTQTQVEVKKDK</sequence>
<evidence type="ECO:0000256" key="6">
    <source>
        <dbReference type="ARBA" id="ARBA00022989"/>
    </source>
</evidence>
<dbReference type="InterPro" id="IPR007369">
    <property type="entry name" value="Peptidase_A22B_SPP"/>
</dbReference>
<feature type="region of interest" description="Disordered" evidence="8">
    <location>
        <begin position="358"/>
        <end position="378"/>
    </location>
</feature>
<evidence type="ECO:0000313" key="10">
    <source>
        <dbReference type="EMBL" id="KAF7411584.1"/>
    </source>
</evidence>
<keyword evidence="7 9" id="KW-0472">Membrane</keyword>
<accession>A0A834KUM1</accession>
<proteinExistence type="inferred from homology"/>
<feature type="transmembrane region" description="Helical" evidence="9">
    <location>
        <begin position="257"/>
        <end position="281"/>
    </location>
</feature>
<protein>
    <recommendedName>
        <fullName evidence="12">Minor histocompatibility antigen H13</fullName>
    </recommendedName>
</protein>
<evidence type="ECO:0000256" key="2">
    <source>
        <dbReference type="ARBA" id="ARBA00006859"/>
    </source>
</evidence>
<evidence type="ECO:0000256" key="8">
    <source>
        <dbReference type="SAM" id="MobiDB-lite"/>
    </source>
</evidence>
<comment type="subcellular location">
    <subcellularLocation>
        <location evidence="1">Endoplasmic reticulum membrane</location>
        <topology evidence="1">Multi-pass membrane protein</topology>
    </subcellularLocation>
</comment>
<evidence type="ECO:0000256" key="3">
    <source>
        <dbReference type="ARBA" id="ARBA00022692"/>
    </source>
</evidence>
<feature type="transmembrane region" description="Helical" evidence="9">
    <location>
        <begin position="322"/>
        <end position="340"/>
    </location>
</feature>
<evidence type="ECO:0000256" key="1">
    <source>
        <dbReference type="ARBA" id="ARBA00004477"/>
    </source>
</evidence>
<evidence type="ECO:0008006" key="12">
    <source>
        <dbReference type="Google" id="ProtNLM"/>
    </source>
</evidence>
<dbReference type="AlphaFoldDB" id="A0A834KUM1"/>
<feature type="transmembrane region" description="Helical" evidence="9">
    <location>
        <begin position="213"/>
        <end position="237"/>
    </location>
</feature>
<gene>
    <name evidence="10" type="ORF">HZH66_000480</name>
</gene>
<dbReference type="GO" id="GO:0033619">
    <property type="term" value="P:membrane protein proteolysis"/>
    <property type="evidence" value="ECO:0007669"/>
    <property type="project" value="TreeGrafter"/>
</dbReference>
<dbReference type="GO" id="GO:0042500">
    <property type="term" value="F:aspartic endopeptidase activity, intramembrane cleaving"/>
    <property type="evidence" value="ECO:0007669"/>
    <property type="project" value="InterPro"/>
</dbReference>
<evidence type="ECO:0000256" key="4">
    <source>
        <dbReference type="ARBA" id="ARBA00022801"/>
    </source>
</evidence>